<dbReference type="KEGG" id="eus:EUTSA_v10002152mg"/>
<dbReference type="InterPro" id="IPR011990">
    <property type="entry name" value="TPR-like_helical_dom_sf"/>
</dbReference>
<feature type="repeat" description="PPR" evidence="3">
    <location>
        <begin position="516"/>
        <end position="550"/>
    </location>
</feature>
<dbReference type="FunFam" id="1.25.40.10:FF:000470">
    <property type="entry name" value="Pentatricopeptide repeat-containing protein At5g66520"/>
    <property type="match status" value="1"/>
</dbReference>
<comment type="similarity">
    <text evidence="1">Belongs to the PPR family. PCMP-H subfamily.</text>
</comment>
<evidence type="ECO:0000256" key="2">
    <source>
        <dbReference type="ARBA" id="ARBA00022737"/>
    </source>
</evidence>
<evidence type="ECO:0008006" key="6">
    <source>
        <dbReference type="Google" id="ProtNLM"/>
    </source>
</evidence>
<protein>
    <recommendedName>
        <fullName evidence="6">Pentatricopeptide repeat-containing protein</fullName>
    </recommendedName>
</protein>
<dbReference type="InterPro" id="IPR046960">
    <property type="entry name" value="PPR_At4g14850-like_plant"/>
</dbReference>
<dbReference type="Gene3D" id="1.25.40.10">
    <property type="entry name" value="Tetratricopeptide repeat domain"/>
    <property type="match status" value="4"/>
</dbReference>
<feature type="repeat" description="PPR" evidence="3">
    <location>
        <begin position="351"/>
        <end position="385"/>
    </location>
</feature>
<dbReference type="GO" id="GO:0009451">
    <property type="term" value="P:RNA modification"/>
    <property type="evidence" value="ECO:0007669"/>
    <property type="project" value="InterPro"/>
</dbReference>
<dbReference type="eggNOG" id="KOG4197">
    <property type="taxonomic scope" value="Eukaryota"/>
</dbReference>
<dbReference type="GO" id="GO:0003723">
    <property type="term" value="F:RNA binding"/>
    <property type="evidence" value="ECO:0007669"/>
    <property type="project" value="InterPro"/>
</dbReference>
<dbReference type="InterPro" id="IPR046848">
    <property type="entry name" value="E_motif"/>
</dbReference>
<evidence type="ECO:0000256" key="3">
    <source>
        <dbReference type="PROSITE-ProRule" id="PRU00708"/>
    </source>
</evidence>
<dbReference type="NCBIfam" id="TIGR00756">
    <property type="entry name" value="PPR"/>
    <property type="match status" value="6"/>
</dbReference>
<dbReference type="InterPro" id="IPR002885">
    <property type="entry name" value="PPR_rpt"/>
</dbReference>
<dbReference type="GO" id="GO:0048731">
    <property type="term" value="P:system development"/>
    <property type="evidence" value="ECO:0007669"/>
    <property type="project" value="UniProtKB-ARBA"/>
</dbReference>
<dbReference type="FunFam" id="1.25.40.10:FF:000242">
    <property type="entry name" value="Pentatricopeptide repeat-containing protein"/>
    <property type="match status" value="1"/>
</dbReference>
<name>V4MCA9_EUTSA</name>
<dbReference type="Pfam" id="PF13041">
    <property type="entry name" value="PPR_2"/>
    <property type="match status" value="1"/>
</dbReference>
<dbReference type="PROSITE" id="PS51375">
    <property type="entry name" value="PPR"/>
    <property type="match status" value="3"/>
</dbReference>
<sequence length="752" mass="85056">LIGVMENVSDIKTENNPDGDIVQKITFTITDLEDVKLKCIAYGDFAADIKVRTKGFTGPFWVSVLTDWSVNKKEDEMTIHSHEAIGFFRLLLDLTTDDALIFKRNQNSLVKLIYGRFAAKPPRNRQFTMNLGPLRSRGRGSSISLDKLIECRKNLSKPSPRLWPDDPRPPTTHLDETGRSVIEIHHHPLIQKLESLRSMNEFDQVYAQIVVSGLLQHSLVSGRVIKKLCTCFDSVSRAVSVFDSIDEPDAFLGNTILRCYFDLKLPLVALRFYYEKMVARCVLQNHYTFPLMAKVCAEIGYVKDGEKIHALVSKLGFDLDLFVRNSLIHMYSVCGRIRDAHKVFDGGYLLDLVSCNLMIDGYVKNGQVNVARELFDEMPERDVFSWNSMLSGYARARDMEKARCIFESMPAPDAVSWNCMIDGYAAVGDVTLAREFFDRMPRRNVVSWNTILALYVRNKNYIESLEIFEVMMDKGDGLKPNKASLMSVLTACANLGKIDTGKRIHSYVTSNGIKPDTLLSTALLTMYAKCGEMDMAREVFDGMRERSIVSWNSMIMGYGMQGHGEKVVEMLVDLEKQGNVDPNGATLVCVLSACANAGMVLEGWWVYDRLTRIYNVEPKLEHHGCLVNLLGLVGLTKDSVEVRKESQSVIWTLENPDIGEILAKRLMRLQPSDVGPYVLLSYVYAVDGKWEEVGRVRRMMMDENKLCNISNGSSNSRRCMTTIVYSMLCEIGFELKISLQCKREDEPETITS</sequence>
<dbReference type="EMBL" id="KI517398">
    <property type="protein sequence ID" value="ESQ50103.1"/>
    <property type="molecule type" value="Genomic_DNA"/>
</dbReference>
<dbReference type="OMA" id="MMKRDGA"/>
<dbReference type="Pfam" id="PF01535">
    <property type="entry name" value="PPR"/>
    <property type="match status" value="6"/>
</dbReference>
<reference evidence="4 5" key="1">
    <citation type="journal article" date="2013" name="Front. Plant Sci.">
        <title>The Reference Genome of the Halophytic Plant Eutrema salsugineum.</title>
        <authorList>
            <person name="Yang R."/>
            <person name="Jarvis D.E."/>
            <person name="Chen H."/>
            <person name="Beilstein M.A."/>
            <person name="Grimwood J."/>
            <person name="Jenkins J."/>
            <person name="Shu S."/>
            <person name="Prochnik S."/>
            <person name="Xin M."/>
            <person name="Ma C."/>
            <person name="Schmutz J."/>
            <person name="Wing R.A."/>
            <person name="Mitchell-Olds T."/>
            <person name="Schumaker K.S."/>
            <person name="Wang X."/>
        </authorList>
    </citation>
    <scope>NUCLEOTIDE SEQUENCE [LARGE SCALE GENOMIC DNA]</scope>
</reference>
<dbReference type="FunFam" id="1.25.40.10:FF:000125">
    <property type="entry name" value="Pentatricopeptide repeat-containing protein"/>
    <property type="match status" value="1"/>
</dbReference>
<dbReference type="Pfam" id="PF20431">
    <property type="entry name" value="E_motif"/>
    <property type="match status" value="1"/>
</dbReference>
<dbReference type="Gramene" id="ESQ50103">
    <property type="protein sequence ID" value="ESQ50103"/>
    <property type="gene ID" value="EUTSA_v10002152mg"/>
</dbReference>
<evidence type="ECO:0000313" key="4">
    <source>
        <dbReference type="EMBL" id="ESQ50103.1"/>
    </source>
</evidence>
<organism evidence="4 5">
    <name type="scientific">Eutrema salsugineum</name>
    <name type="common">Saltwater cress</name>
    <name type="synonym">Sisymbrium salsugineum</name>
    <dbReference type="NCBI Taxonomy" id="72664"/>
    <lineage>
        <taxon>Eukaryota</taxon>
        <taxon>Viridiplantae</taxon>
        <taxon>Streptophyta</taxon>
        <taxon>Embryophyta</taxon>
        <taxon>Tracheophyta</taxon>
        <taxon>Spermatophyta</taxon>
        <taxon>Magnoliopsida</taxon>
        <taxon>eudicotyledons</taxon>
        <taxon>Gunneridae</taxon>
        <taxon>Pentapetalae</taxon>
        <taxon>rosids</taxon>
        <taxon>malvids</taxon>
        <taxon>Brassicales</taxon>
        <taxon>Brassicaceae</taxon>
        <taxon>Eutremeae</taxon>
        <taxon>Eutrema</taxon>
    </lineage>
</organism>
<dbReference type="PANTHER" id="PTHR47926:SF485">
    <property type="entry name" value="REPEAT-LIKE SUPERFAMILY PROTEIN, PUTATIVE-RELATED"/>
    <property type="match status" value="1"/>
</dbReference>
<accession>V4MCA9</accession>
<feature type="non-terminal residue" evidence="4">
    <location>
        <position position="1"/>
    </location>
</feature>
<proteinExistence type="inferred from homology"/>
<dbReference type="Proteomes" id="UP000030689">
    <property type="component" value="Unassembled WGS sequence"/>
</dbReference>
<gene>
    <name evidence="4" type="ORF">EUTSA_v10002152mg</name>
</gene>
<dbReference type="AlphaFoldDB" id="V4MCA9"/>
<dbReference type="PANTHER" id="PTHR47926">
    <property type="entry name" value="PENTATRICOPEPTIDE REPEAT-CONTAINING PROTEIN"/>
    <property type="match status" value="1"/>
</dbReference>
<keyword evidence="5" id="KW-1185">Reference proteome</keyword>
<feature type="repeat" description="PPR" evidence="3">
    <location>
        <begin position="413"/>
        <end position="447"/>
    </location>
</feature>
<keyword evidence="2" id="KW-0677">Repeat</keyword>
<evidence type="ECO:0000313" key="5">
    <source>
        <dbReference type="Proteomes" id="UP000030689"/>
    </source>
</evidence>
<dbReference type="FunFam" id="1.25.40.10:FF:000333">
    <property type="entry name" value="Pentatricopeptide repeat-containing protein"/>
    <property type="match status" value="1"/>
</dbReference>
<evidence type="ECO:0000256" key="1">
    <source>
        <dbReference type="ARBA" id="ARBA00006643"/>
    </source>
</evidence>